<evidence type="ECO:0000256" key="1">
    <source>
        <dbReference type="ARBA" id="ARBA00008078"/>
    </source>
</evidence>
<feature type="domain" description="tRNA intron endonuclease catalytic" evidence="9">
    <location>
        <begin position="314"/>
        <end position="405"/>
    </location>
</feature>
<evidence type="ECO:0000256" key="6">
    <source>
        <dbReference type="ARBA" id="ARBA00034031"/>
    </source>
</evidence>
<evidence type="ECO:0000313" key="11">
    <source>
        <dbReference type="EMBL" id="KAJ7384830.1"/>
    </source>
</evidence>
<dbReference type="EC" id="4.6.1.16" evidence="2"/>
<dbReference type="PANTHER" id="PTHR21227">
    <property type="entry name" value="TRNA-SPLICING ENDONUCLEASE SUBUNIT SEN2"/>
    <property type="match status" value="1"/>
</dbReference>
<reference evidence="11" key="1">
    <citation type="submission" date="2023-01" db="EMBL/GenBank/DDBJ databases">
        <title>Genome assembly of the deep-sea coral Lophelia pertusa.</title>
        <authorList>
            <person name="Herrera S."/>
            <person name="Cordes E."/>
        </authorList>
    </citation>
    <scope>NUCLEOTIDE SEQUENCE</scope>
    <source>
        <strain evidence="11">USNM1676648</strain>
        <tissue evidence="11">Polyp</tissue>
    </source>
</reference>
<dbReference type="InterPro" id="IPR006676">
    <property type="entry name" value="tRNA_splic"/>
</dbReference>
<keyword evidence="3" id="KW-0819">tRNA processing</keyword>
<dbReference type="InterPro" id="IPR011856">
    <property type="entry name" value="tRNA_endonuc-like_dom_sf"/>
</dbReference>
<dbReference type="OrthoDB" id="10249562at2759"/>
<feature type="region of interest" description="Disordered" evidence="8">
    <location>
        <begin position="150"/>
        <end position="206"/>
    </location>
</feature>
<dbReference type="Pfam" id="PF01974">
    <property type="entry name" value="tRNA_int_endo"/>
    <property type="match status" value="1"/>
</dbReference>
<dbReference type="CDD" id="cd22363">
    <property type="entry name" value="tRNA-intron_lyase_C"/>
    <property type="match status" value="1"/>
</dbReference>
<feature type="active site" evidence="7">
    <location>
        <position position="398"/>
    </location>
</feature>
<proteinExistence type="inferred from homology"/>
<feature type="compositionally biased region" description="Acidic residues" evidence="8">
    <location>
        <begin position="189"/>
        <end position="205"/>
    </location>
</feature>
<organism evidence="11 12">
    <name type="scientific">Desmophyllum pertusum</name>
    <dbReference type="NCBI Taxonomy" id="174260"/>
    <lineage>
        <taxon>Eukaryota</taxon>
        <taxon>Metazoa</taxon>
        <taxon>Cnidaria</taxon>
        <taxon>Anthozoa</taxon>
        <taxon>Hexacorallia</taxon>
        <taxon>Scleractinia</taxon>
        <taxon>Caryophylliina</taxon>
        <taxon>Caryophylliidae</taxon>
        <taxon>Desmophyllum</taxon>
    </lineage>
</organism>
<dbReference type="PIRSF" id="PIRSF011789">
    <property type="entry name" value="tRNA_splic_SEN2"/>
    <property type="match status" value="1"/>
</dbReference>
<evidence type="ECO:0000259" key="10">
    <source>
        <dbReference type="Pfam" id="PF02778"/>
    </source>
</evidence>
<dbReference type="InterPro" id="IPR016589">
    <property type="entry name" value="tRNA_splic_SEN2"/>
</dbReference>
<dbReference type="GO" id="GO:0003676">
    <property type="term" value="F:nucleic acid binding"/>
    <property type="evidence" value="ECO:0007669"/>
    <property type="project" value="InterPro"/>
</dbReference>
<keyword evidence="11" id="KW-0255">Endonuclease</keyword>
<dbReference type="EMBL" id="MU825884">
    <property type="protein sequence ID" value="KAJ7384830.1"/>
    <property type="molecule type" value="Genomic_DNA"/>
</dbReference>
<keyword evidence="11" id="KW-0378">Hydrolase</keyword>
<feature type="compositionally biased region" description="Basic and acidic residues" evidence="8">
    <location>
        <begin position="167"/>
        <end position="188"/>
    </location>
</feature>
<keyword evidence="4 11" id="KW-0456">Lyase</keyword>
<comment type="catalytic activity">
    <reaction evidence="6">
        <text>pretRNA = a 3'-half-tRNA molecule with a 5'-OH end + a 5'-half-tRNA molecule with a 2',3'-cyclic phosphate end + an intron with a 2',3'-cyclic phosphate and a 5'-hydroxyl terminus.</text>
        <dbReference type="EC" id="4.6.1.16"/>
    </reaction>
</comment>
<evidence type="ECO:0000256" key="4">
    <source>
        <dbReference type="ARBA" id="ARBA00023239"/>
    </source>
</evidence>
<dbReference type="InterPro" id="IPR006677">
    <property type="entry name" value="tRNA_intron_Endonuc_cat-like"/>
</dbReference>
<dbReference type="Gene3D" id="3.40.1350.10">
    <property type="match status" value="1"/>
</dbReference>
<comment type="similarity">
    <text evidence="1">Belongs to the tRNA-intron endonuclease family.</text>
</comment>
<dbReference type="GO" id="GO:0000379">
    <property type="term" value="P:tRNA-type intron splice site recognition and cleavage"/>
    <property type="evidence" value="ECO:0007669"/>
    <property type="project" value="TreeGrafter"/>
</dbReference>
<dbReference type="Pfam" id="PF02778">
    <property type="entry name" value="tRNA_int_endo_N"/>
    <property type="match status" value="1"/>
</dbReference>
<dbReference type="GO" id="GO:0005737">
    <property type="term" value="C:cytoplasm"/>
    <property type="evidence" value="ECO:0007669"/>
    <property type="project" value="TreeGrafter"/>
</dbReference>
<evidence type="ECO:0000256" key="7">
    <source>
        <dbReference type="PIRSR" id="PIRSR011789-1"/>
    </source>
</evidence>
<evidence type="ECO:0000256" key="2">
    <source>
        <dbReference type="ARBA" id="ARBA00012573"/>
    </source>
</evidence>
<keyword evidence="12" id="KW-1185">Reference proteome</keyword>
<name>A0A9W9ZNW5_9CNID</name>
<sequence length="409" mass="47683">MADTSRVPRRKKGAKFHPKEAPFPIPIQSITGKQPCNDRWYYYTGYLRDNCVVIEGLGDLTFLFKMGFFGKGFLSRSKPEYEMISNISQKAFSRSEKLRRLPPKEREIRQSKFRVIRKERFKNHEKWWQEVNRAEEDEKINVEEKRKTYNTAKRRKEGIASDDEERDVNQPELHNERRCTAEIRTHSSDDEEMKNELSNSEDDADTSINNRALEEVMQDVVRNSRGSSGTCCLDSNQDESDTVTMETKQTKHAQKGSTIRQVDPYNVYEHLQLSLEEAFFLSYGLGCLSVLNDSQKPMSLNEMWCTFCAAKQEFIPNYITYHYFRSKGWVPKMGIKYGTDMVLYKEGMPFYHSSYSVIVQMVEFQHLEMEKNDNSLPSTFLSWPQLCGVSRVNGHAAKEVMICYVIKPS</sequence>
<evidence type="ECO:0000256" key="5">
    <source>
        <dbReference type="ARBA" id="ARBA00032432"/>
    </source>
</evidence>
<dbReference type="PANTHER" id="PTHR21227:SF0">
    <property type="entry name" value="TRNA-SPLICING ENDONUCLEASE SUBUNIT SEN2"/>
    <property type="match status" value="1"/>
</dbReference>
<feature type="active site" evidence="7">
    <location>
        <position position="344"/>
    </location>
</feature>
<dbReference type="GO" id="GO:0000213">
    <property type="term" value="F:tRNA-intron lyase activity"/>
    <property type="evidence" value="ECO:0007669"/>
    <property type="project" value="UniProtKB-EC"/>
</dbReference>
<dbReference type="SUPFAM" id="SSF53032">
    <property type="entry name" value="tRNA-intron endonuclease catalytic domain-like"/>
    <property type="match status" value="1"/>
</dbReference>
<gene>
    <name evidence="11" type="primary">TSEN2</name>
    <name evidence="11" type="ORF">OS493_019507</name>
</gene>
<protein>
    <recommendedName>
        <fullName evidence="2">tRNA-intron lyase</fullName>
        <ecNumber evidence="2">4.6.1.16</ecNumber>
    </recommendedName>
    <alternativeName>
        <fullName evidence="5">tRNA-intron endonuclease Sen2</fullName>
    </alternativeName>
</protein>
<feature type="compositionally biased region" description="Basic residues" evidence="8">
    <location>
        <begin position="7"/>
        <end position="16"/>
    </location>
</feature>
<evidence type="ECO:0000256" key="8">
    <source>
        <dbReference type="SAM" id="MobiDB-lite"/>
    </source>
</evidence>
<feature type="domain" description="tRNA intron endonuclease N-terminal" evidence="10">
    <location>
        <begin position="269"/>
        <end position="304"/>
    </location>
</feature>
<comment type="caution">
    <text evidence="11">The sequence shown here is derived from an EMBL/GenBank/DDBJ whole genome shotgun (WGS) entry which is preliminary data.</text>
</comment>
<evidence type="ECO:0000313" key="12">
    <source>
        <dbReference type="Proteomes" id="UP001163046"/>
    </source>
</evidence>
<accession>A0A9W9ZNW5</accession>
<evidence type="ECO:0000259" key="9">
    <source>
        <dbReference type="Pfam" id="PF01974"/>
    </source>
</evidence>
<dbReference type="AlphaFoldDB" id="A0A9W9ZNW5"/>
<keyword evidence="11" id="KW-0540">Nuclease</keyword>
<dbReference type="InterPro" id="IPR036167">
    <property type="entry name" value="tRNA_intron_Endo_cat-like_sf"/>
</dbReference>
<evidence type="ECO:0000256" key="3">
    <source>
        <dbReference type="ARBA" id="ARBA00022694"/>
    </source>
</evidence>
<dbReference type="GO" id="GO:0000214">
    <property type="term" value="C:tRNA-intron endonuclease complex"/>
    <property type="evidence" value="ECO:0007669"/>
    <property type="project" value="InterPro"/>
</dbReference>
<feature type="non-terminal residue" evidence="11">
    <location>
        <position position="409"/>
    </location>
</feature>
<dbReference type="Proteomes" id="UP001163046">
    <property type="component" value="Unassembled WGS sequence"/>
</dbReference>
<feature type="region of interest" description="Disordered" evidence="8">
    <location>
        <begin position="1"/>
        <end position="20"/>
    </location>
</feature>
<feature type="active site" evidence="7">
    <location>
        <position position="352"/>
    </location>
</feature>
<dbReference type="InterPro" id="IPR006678">
    <property type="entry name" value="tRNA_intron_Endonuc_N"/>
</dbReference>